<sequence>MVSSSDIYGFPENLSCTCCKTQYCWKCDETLFSYGFVHDTDGIFIKCPACHYVKGPDEYKTSLEISSPCQVDPMFLLSLRQCLLDEKENTKGVDRFSKSLEQRLIEAIHLIVTSCGLGSFDFNHIYSPTDWTQKRVYGIIWGCNLSLYQFIIAIQAHIRSTRTRDPSHTRRVLMKNKYLCSVPPLQDIPEWKKDWNRSTHPDCRYVTLKFMYAFYYHFFYPKWIIQISECLDPLQYLMYDLKEIAHMVMDFL</sequence>
<evidence type="ECO:0000313" key="1">
    <source>
        <dbReference type="EMBL" id="AYV86666.1"/>
    </source>
</evidence>
<dbReference type="EMBL" id="MK072512">
    <property type="protein sequence ID" value="AYV86666.1"/>
    <property type="molecule type" value="Genomic_DNA"/>
</dbReference>
<name>A0A3G5AHN7_9VIRU</name>
<reference evidence="1" key="1">
    <citation type="submission" date="2018-10" db="EMBL/GenBank/DDBJ databases">
        <title>Hidden diversity of soil giant viruses.</title>
        <authorList>
            <person name="Schulz F."/>
            <person name="Alteio L."/>
            <person name="Goudeau D."/>
            <person name="Ryan E.M."/>
            <person name="Malmstrom R.R."/>
            <person name="Blanchard J."/>
            <person name="Woyke T."/>
        </authorList>
    </citation>
    <scope>NUCLEOTIDE SEQUENCE</scope>
    <source>
        <strain evidence="1">SYV1</strain>
    </source>
</reference>
<accession>A0A3G5AHN7</accession>
<proteinExistence type="predicted"/>
<organism evidence="1">
    <name type="scientific">Sylvanvirus sp</name>
    <dbReference type="NCBI Taxonomy" id="2487774"/>
    <lineage>
        <taxon>Viruses</taxon>
    </lineage>
</organism>
<protein>
    <submittedName>
        <fullName evidence="1">Uncharacterized protein</fullName>
    </submittedName>
</protein>
<gene>
    <name evidence="1" type="ORF">Sylvanvirus6_7</name>
</gene>